<proteinExistence type="predicted"/>
<sequence>MNQELSDILIKHGLVLKNTKFLDIHAFSKKKKLICIYGENTNKQCCLILFSFTKSKILLKESLDFEDIFQNISQTLDLNFQNYFIFHQALICSKAKEYLATKGIKNHAFM</sequence>
<accession>A0A5L4ZKG1</accession>
<name>A0A5L4ZKG1_CAMLA</name>
<protein>
    <recommendedName>
        <fullName evidence="3">Tram-like protein</fullName>
    </recommendedName>
</protein>
<evidence type="ECO:0008006" key="3">
    <source>
        <dbReference type="Google" id="ProtNLM"/>
    </source>
</evidence>
<dbReference type="AlphaFoldDB" id="A0A5L4ZKG1"/>
<reference evidence="1 2" key="1">
    <citation type="submission" date="2018-05" db="EMBL/GenBank/DDBJ databases">
        <authorList>
            <consortium name="PulseNet: The National Subtyping Network for Foodborne Disease Surveillance"/>
            <person name="Tarr C.L."/>
            <person name="Trees E."/>
            <person name="Katz L.S."/>
            <person name="Carleton-Romer H.A."/>
            <person name="Stroika S."/>
            <person name="Kucerova Z."/>
            <person name="Roache K.F."/>
            <person name="Sabol A.L."/>
            <person name="Besser J."/>
            <person name="Gerner-Smidt P."/>
        </authorList>
    </citation>
    <scope>NUCLEOTIDE SEQUENCE [LARGE SCALE GENOMIC DNA]</scope>
    <source>
        <strain evidence="1 2">20110455</strain>
    </source>
</reference>
<comment type="caution">
    <text evidence="1">The sequence shown here is derived from an EMBL/GenBank/DDBJ whole genome shotgun (WGS) entry which is preliminary data.</text>
</comment>
<evidence type="ECO:0000313" key="1">
    <source>
        <dbReference type="EMBL" id="EAK0451678.1"/>
    </source>
</evidence>
<gene>
    <name evidence="1" type="ORF">YZ36_06805</name>
</gene>
<dbReference type="EMBL" id="AACCWZ010000010">
    <property type="protein sequence ID" value="EAK0451678.1"/>
    <property type="molecule type" value="Genomic_DNA"/>
</dbReference>
<dbReference type="OrthoDB" id="5355866at2"/>
<dbReference type="Proteomes" id="UP000405656">
    <property type="component" value="Unassembled WGS sequence"/>
</dbReference>
<evidence type="ECO:0000313" key="2">
    <source>
        <dbReference type="Proteomes" id="UP000405656"/>
    </source>
</evidence>
<dbReference type="RefSeq" id="WP_012661213.1">
    <property type="nucleotide sequence ID" value="NZ_AP028378.1"/>
</dbReference>
<organism evidence="1 2">
    <name type="scientific">Campylobacter lari</name>
    <dbReference type="NCBI Taxonomy" id="201"/>
    <lineage>
        <taxon>Bacteria</taxon>
        <taxon>Pseudomonadati</taxon>
        <taxon>Campylobacterota</taxon>
        <taxon>Epsilonproteobacteria</taxon>
        <taxon>Campylobacterales</taxon>
        <taxon>Campylobacteraceae</taxon>
        <taxon>Campylobacter</taxon>
    </lineage>
</organism>